<evidence type="ECO:0000256" key="1">
    <source>
        <dbReference type="SAM" id="SignalP"/>
    </source>
</evidence>
<name>A0ABW5Z989_9FLAO</name>
<evidence type="ECO:0000313" key="2">
    <source>
        <dbReference type="EMBL" id="MFD2909419.1"/>
    </source>
</evidence>
<comment type="caution">
    <text evidence="2">The sequence shown here is derived from an EMBL/GenBank/DDBJ whole genome shotgun (WGS) entry which is preliminary data.</text>
</comment>
<proteinExistence type="predicted"/>
<keyword evidence="1" id="KW-0732">Signal</keyword>
<evidence type="ECO:0008006" key="4">
    <source>
        <dbReference type="Google" id="ProtNLM"/>
    </source>
</evidence>
<dbReference type="EMBL" id="JBHUOL010000018">
    <property type="protein sequence ID" value="MFD2909419.1"/>
    <property type="molecule type" value="Genomic_DNA"/>
</dbReference>
<sequence>MKKSIFLLLLIALVVTTAACRDKTNHVDVPIIQEAIEIEEIPEGTTEETLEEPETIPKVSTINTTGFIPEGYVFHEEIFGDLNNDGLEDWVLIIKGTDKNRFVVDDTRGKLDRNRRGIIILFKNENGYDIVVKNYDCFSSENEEGGVYYAPELYFNIEKGKLFIGYAHGRYGYWKYNFRLKNNDFELIGYEASSNTGPLVNNETSINFLNKRKRVRINRNHVQDEEDDFEETWSDIQQEQPLRLSKIIDFEELEVDN</sequence>
<gene>
    <name evidence="2" type="ORF">ACFSX9_11835</name>
</gene>
<organism evidence="2 3">
    <name type="scientific">Flavobacterium ardleyense</name>
    <dbReference type="NCBI Taxonomy" id="2038737"/>
    <lineage>
        <taxon>Bacteria</taxon>
        <taxon>Pseudomonadati</taxon>
        <taxon>Bacteroidota</taxon>
        <taxon>Flavobacteriia</taxon>
        <taxon>Flavobacteriales</taxon>
        <taxon>Flavobacteriaceae</taxon>
        <taxon>Flavobacterium</taxon>
    </lineage>
</organism>
<feature type="signal peptide" evidence="1">
    <location>
        <begin position="1"/>
        <end position="18"/>
    </location>
</feature>
<dbReference type="Proteomes" id="UP001597549">
    <property type="component" value="Unassembled WGS sequence"/>
</dbReference>
<accession>A0ABW5Z989</accession>
<protein>
    <recommendedName>
        <fullName evidence="4">Lipoprotein</fullName>
    </recommendedName>
</protein>
<evidence type="ECO:0000313" key="3">
    <source>
        <dbReference type="Proteomes" id="UP001597549"/>
    </source>
</evidence>
<dbReference type="PROSITE" id="PS51257">
    <property type="entry name" value="PROKAR_LIPOPROTEIN"/>
    <property type="match status" value="1"/>
</dbReference>
<keyword evidence="3" id="KW-1185">Reference proteome</keyword>
<feature type="chain" id="PRO_5046834119" description="Lipoprotein" evidence="1">
    <location>
        <begin position="19"/>
        <end position="257"/>
    </location>
</feature>
<reference evidence="3" key="1">
    <citation type="journal article" date="2019" name="Int. J. Syst. Evol. Microbiol.">
        <title>The Global Catalogue of Microorganisms (GCM) 10K type strain sequencing project: providing services to taxonomists for standard genome sequencing and annotation.</title>
        <authorList>
            <consortium name="The Broad Institute Genomics Platform"/>
            <consortium name="The Broad Institute Genome Sequencing Center for Infectious Disease"/>
            <person name="Wu L."/>
            <person name="Ma J."/>
        </authorList>
    </citation>
    <scope>NUCLEOTIDE SEQUENCE [LARGE SCALE GENOMIC DNA]</scope>
    <source>
        <strain evidence="3">KCTC 52644</strain>
    </source>
</reference>
<dbReference type="RefSeq" id="WP_379807913.1">
    <property type="nucleotide sequence ID" value="NZ_JBHUOL010000018.1"/>
</dbReference>